<accession>A0A2T5IZD7</accession>
<keyword evidence="1" id="KW-0732">Signal</keyword>
<comment type="caution">
    <text evidence="2">The sequence shown here is derived from an EMBL/GenBank/DDBJ whole genome shotgun (WGS) entry which is preliminary data.</text>
</comment>
<keyword evidence="3" id="KW-1185">Reference proteome</keyword>
<evidence type="ECO:0000313" key="3">
    <source>
        <dbReference type="Proteomes" id="UP000244223"/>
    </source>
</evidence>
<dbReference type="Proteomes" id="UP000244223">
    <property type="component" value="Unassembled WGS sequence"/>
</dbReference>
<name>A0A2T5IZD7_9GAMM</name>
<protein>
    <submittedName>
        <fullName evidence="2">Uncharacterized protein</fullName>
    </submittedName>
</protein>
<evidence type="ECO:0000313" key="2">
    <source>
        <dbReference type="EMBL" id="PTQ89362.1"/>
    </source>
</evidence>
<feature type="chain" id="PRO_5015425095" evidence="1">
    <location>
        <begin position="22"/>
        <end position="146"/>
    </location>
</feature>
<sequence>MNKLMVMSGLMLSMGAGVVQAAPNHAEIISVCLADATSGKDRKDLSRFIFAVMAKHPAVGSIANISTTEARQIERTAGELYNRLFTQDCRQPIKAAINDRDQAAVGAGFEYLGKLAMQELMSDKGVADGFMDIVKYVDIDKIANEK</sequence>
<evidence type="ECO:0000256" key="1">
    <source>
        <dbReference type="SAM" id="SignalP"/>
    </source>
</evidence>
<feature type="signal peptide" evidence="1">
    <location>
        <begin position="1"/>
        <end position="21"/>
    </location>
</feature>
<dbReference type="EMBL" id="QAON01000007">
    <property type="protein sequence ID" value="PTQ89362.1"/>
    <property type="molecule type" value="Genomic_DNA"/>
</dbReference>
<gene>
    <name evidence="2" type="ORF">C8N29_10795</name>
</gene>
<dbReference type="AlphaFoldDB" id="A0A2T5IZD7"/>
<proteinExistence type="predicted"/>
<organism evidence="2 3">
    <name type="scientific">Agitococcus lubricus</name>
    <dbReference type="NCBI Taxonomy" id="1077255"/>
    <lineage>
        <taxon>Bacteria</taxon>
        <taxon>Pseudomonadati</taxon>
        <taxon>Pseudomonadota</taxon>
        <taxon>Gammaproteobacteria</taxon>
        <taxon>Moraxellales</taxon>
        <taxon>Moraxellaceae</taxon>
        <taxon>Agitococcus</taxon>
    </lineage>
</organism>
<reference evidence="2 3" key="1">
    <citation type="submission" date="2018-04" db="EMBL/GenBank/DDBJ databases">
        <title>Genomic Encyclopedia of Archaeal and Bacterial Type Strains, Phase II (KMG-II): from individual species to whole genera.</title>
        <authorList>
            <person name="Goeker M."/>
        </authorList>
    </citation>
    <scope>NUCLEOTIDE SEQUENCE [LARGE SCALE GENOMIC DNA]</scope>
    <source>
        <strain evidence="2 3">DSM 5822</strain>
    </source>
</reference>